<protein>
    <submittedName>
        <fullName evidence="2">Uncharacterized protein</fullName>
    </submittedName>
</protein>
<feature type="compositionally biased region" description="Basic and acidic residues" evidence="1">
    <location>
        <begin position="238"/>
        <end position="250"/>
    </location>
</feature>
<accession>A0A401TRU0</accession>
<feature type="non-terminal residue" evidence="2">
    <location>
        <position position="265"/>
    </location>
</feature>
<dbReference type="OrthoDB" id="413361at2759"/>
<dbReference type="EMBL" id="BEZZ01159915">
    <property type="protein sequence ID" value="GCC45356.1"/>
    <property type="molecule type" value="Genomic_DNA"/>
</dbReference>
<dbReference type="AlphaFoldDB" id="A0A401TRU0"/>
<organism evidence="2 3">
    <name type="scientific">Chiloscyllium punctatum</name>
    <name type="common">Brownbanded bambooshark</name>
    <name type="synonym">Hemiscyllium punctatum</name>
    <dbReference type="NCBI Taxonomy" id="137246"/>
    <lineage>
        <taxon>Eukaryota</taxon>
        <taxon>Metazoa</taxon>
        <taxon>Chordata</taxon>
        <taxon>Craniata</taxon>
        <taxon>Vertebrata</taxon>
        <taxon>Chondrichthyes</taxon>
        <taxon>Elasmobranchii</taxon>
        <taxon>Galeomorphii</taxon>
        <taxon>Galeoidea</taxon>
        <taxon>Orectolobiformes</taxon>
        <taxon>Hemiscylliidae</taxon>
        <taxon>Chiloscyllium</taxon>
    </lineage>
</organism>
<evidence type="ECO:0000313" key="2">
    <source>
        <dbReference type="EMBL" id="GCC45356.1"/>
    </source>
</evidence>
<dbReference type="Proteomes" id="UP000287033">
    <property type="component" value="Unassembled WGS sequence"/>
</dbReference>
<evidence type="ECO:0000313" key="3">
    <source>
        <dbReference type="Proteomes" id="UP000287033"/>
    </source>
</evidence>
<gene>
    <name evidence="2" type="ORF">chiPu_0029559</name>
</gene>
<name>A0A401TRU0_CHIPU</name>
<keyword evidence="3" id="KW-1185">Reference proteome</keyword>
<comment type="caution">
    <text evidence="2">The sequence shown here is derived from an EMBL/GenBank/DDBJ whole genome shotgun (WGS) entry which is preliminary data.</text>
</comment>
<feature type="compositionally biased region" description="Polar residues" evidence="1">
    <location>
        <begin position="221"/>
        <end position="234"/>
    </location>
</feature>
<feature type="region of interest" description="Disordered" evidence="1">
    <location>
        <begin position="188"/>
        <end position="252"/>
    </location>
</feature>
<evidence type="ECO:0000256" key="1">
    <source>
        <dbReference type="SAM" id="MobiDB-lite"/>
    </source>
</evidence>
<sequence>MQICHNLHNRDVASLIRTKHLENLWSRLRPVHQNGSWCADLSDSRREQAAALADFKADVSEALGHTPIDWNAIVAVTQKPGEGAQEHGARKFEAFQAHSGIPDADRQNPAFIQLYKDGLGPTHQAVLRTGLVPYVSFMELDNWAMSLDNQAPATVTALSTPGPLVCYRCRQTGQYTFNCPLSFRLPGDPNLGGGSPGQGKDSPGQHRGCSPLRVAHRRRPSNPSERGTPKQGTNGDPRPQKPHDPPDRDQLNCGQLLELLQLLAR</sequence>
<reference evidence="2 3" key="1">
    <citation type="journal article" date="2018" name="Nat. Ecol. Evol.">
        <title>Shark genomes provide insights into elasmobranch evolution and the origin of vertebrates.</title>
        <authorList>
            <person name="Hara Y"/>
            <person name="Yamaguchi K"/>
            <person name="Onimaru K"/>
            <person name="Kadota M"/>
            <person name="Koyanagi M"/>
            <person name="Keeley SD"/>
            <person name="Tatsumi K"/>
            <person name="Tanaka K"/>
            <person name="Motone F"/>
            <person name="Kageyama Y"/>
            <person name="Nozu R"/>
            <person name="Adachi N"/>
            <person name="Nishimura O"/>
            <person name="Nakagawa R"/>
            <person name="Tanegashima C"/>
            <person name="Kiyatake I"/>
            <person name="Matsumoto R"/>
            <person name="Murakumo K"/>
            <person name="Nishida K"/>
            <person name="Terakita A"/>
            <person name="Kuratani S"/>
            <person name="Sato K"/>
            <person name="Hyodo S Kuraku.S."/>
        </authorList>
    </citation>
    <scope>NUCLEOTIDE SEQUENCE [LARGE SCALE GENOMIC DNA]</scope>
</reference>
<proteinExistence type="predicted"/>